<accession>A0A4R4P5B5</accession>
<sequence length="274" mass="30188">MDTDEERDLRKLGTLLEKAQQRGEQTGADPNASNVAARSPLAGDDAKTHPFELSGYAWHALTVATDHLECLRTSVFGPPVNGCIEARIQTHAQSSLVRGAIENGARAVWLLGPKDRPTRVTRRLALQRKEVRGSYRMRELVNQPATRTKEEALTRVNDLLVAALGITVDEAHQKLKQAPTYSLIVREAGDLAGIGADLAEVVWSGCSSLAHGDEYGTLGLLDKEVMARATVRGRDMAMTRVTGNISNLYWTTFAAMWMVEEGFRLYQARRTPYA</sequence>
<reference evidence="2 3" key="1">
    <citation type="submission" date="2019-03" db="EMBL/GenBank/DDBJ databases">
        <title>Draft genome sequences of novel Actinobacteria.</title>
        <authorList>
            <person name="Sahin N."/>
            <person name="Ay H."/>
            <person name="Saygin H."/>
        </authorList>
    </citation>
    <scope>NUCLEOTIDE SEQUENCE [LARGE SCALE GENOMIC DNA]</scope>
    <source>
        <strain evidence="2 3">DSM 45347</strain>
    </source>
</reference>
<dbReference type="AlphaFoldDB" id="A0A4R4P5B5"/>
<feature type="region of interest" description="Disordered" evidence="1">
    <location>
        <begin position="16"/>
        <end position="43"/>
    </location>
</feature>
<evidence type="ECO:0000256" key="1">
    <source>
        <dbReference type="SAM" id="MobiDB-lite"/>
    </source>
</evidence>
<keyword evidence="3" id="KW-1185">Reference proteome</keyword>
<evidence type="ECO:0000313" key="3">
    <source>
        <dbReference type="Proteomes" id="UP000295431"/>
    </source>
</evidence>
<dbReference type="EMBL" id="SMJW01000036">
    <property type="protein sequence ID" value="TDC17255.1"/>
    <property type="molecule type" value="Genomic_DNA"/>
</dbReference>
<dbReference type="Proteomes" id="UP000295431">
    <property type="component" value="Unassembled WGS sequence"/>
</dbReference>
<proteinExistence type="predicted"/>
<organism evidence="2 3">
    <name type="scientific">Actinomadura bangladeshensis</name>
    <dbReference type="NCBI Taxonomy" id="453573"/>
    <lineage>
        <taxon>Bacteria</taxon>
        <taxon>Bacillati</taxon>
        <taxon>Actinomycetota</taxon>
        <taxon>Actinomycetes</taxon>
        <taxon>Streptosporangiales</taxon>
        <taxon>Thermomonosporaceae</taxon>
        <taxon>Actinomadura</taxon>
    </lineage>
</organism>
<gene>
    <name evidence="2" type="ORF">E1284_09905</name>
</gene>
<evidence type="ECO:0000313" key="2">
    <source>
        <dbReference type="EMBL" id="TDC17255.1"/>
    </source>
</evidence>
<dbReference type="OrthoDB" id="4045431at2"/>
<comment type="caution">
    <text evidence="2">The sequence shown here is derived from an EMBL/GenBank/DDBJ whole genome shotgun (WGS) entry which is preliminary data.</text>
</comment>
<name>A0A4R4P5B5_9ACTN</name>
<protein>
    <submittedName>
        <fullName evidence="2">Uncharacterized protein</fullName>
    </submittedName>
</protein>
<dbReference type="RefSeq" id="WP_131938725.1">
    <property type="nucleotide sequence ID" value="NZ_BAAAMX010000049.1"/>
</dbReference>